<proteinExistence type="predicted"/>
<reference evidence="2" key="1">
    <citation type="submission" date="2014-06" db="EMBL/GenBank/DDBJ databases">
        <title>The complete genome sequence of Methanosarcina barkeri CM1.</title>
        <authorList>
            <consortium name="Pastoral Greenhouse Gas Research Consortium"/>
            <person name="Lambie S.C."/>
            <person name="Leahy S.C."/>
            <person name="Kelly W.J."/>
            <person name="Li D."/>
            <person name="Reilly K."/>
            <person name="Attwood G.T."/>
            <person name="Altermann E."/>
        </authorList>
    </citation>
    <scope>NUCLEOTIDE SEQUENCE [LARGE SCALE GENOMIC DNA]</scope>
    <source>
        <strain evidence="2">CM1</strain>
    </source>
</reference>
<organism evidence="1 2">
    <name type="scientific">Methanosarcina barkeri CM1</name>
    <dbReference type="NCBI Taxonomy" id="796385"/>
    <lineage>
        <taxon>Archaea</taxon>
        <taxon>Methanobacteriati</taxon>
        <taxon>Methanobacteriota</taxon>
        <taxon>Stenosarchaea group</taxon>
        <taxon>Methanomicrobia</taxon>
        <taxon>Methanosarcinales</taxon>
        <taxon>Methanosarcinaceae</taxon>
        <taxon>Methanosarcina</taxon>
    </lineage>
</organism>
<accession>A0A0G3CJJ7</accession>
<dbReference type="EMBL" id="CP008746">
    <property type="protein sequence ID" value="AKJ39292.1"/>
    <property type="molecule type" value="Genomic_DNA"/>
</dbReference>
<sequence length="313" mass="37632">MKVCLIFSFQFIVGEAMEKEYNQLLGYTIDKLLQTFNYNRKPIMSRFHFFKLMNLLDQRLRKQNIDIKLPGYWYKYGFYSEERFFDSVLVNSFTENYVIDDNIYPPTIKTDYNGKVSIKEAEIISETIRYLYDQYGGKREYGDLIKEESYRLYSPYRFNTIFQEYIYITDVNSTHVSEKLKDNINSELDKLLLEFPIKSFPELASIHFEWDDTTRLVLDCAPDEIKLSLTKHLRDEFWEIYSKRIRIEHNQNIPDYAKRKWKLSYESELAEANKTIENIRCKVLSNYYNPSEENKEFVKKLMEDIYNIPSEGA</sequence>
<evidence type="ECO:0000313" key="2">
    <source>
        <dbReference type="Proteomes" id="UP000035331"/>
    </source>
</evidence>
<reference evidence="1 2" key="2">
    <citation type="journal article" date="2015" name="Stand. Genomic Sci.">
        <title>The complete genome sequence of the rumen methanogen Methanosarcina barkeri CM1.</title>
        <authorList>
            <person name="Lambie S.C."/>
            <person name="Kelly W.J."/>
            <person name="Leahy S.C."/>
            <person name="Li D."/>
            <person name="Reilly K."/>
            <person name="McAllister T.A."/>
            <person name="Valle E.R."/>
            <person name="Attwood G.T."/>
            <person name="Altermann E."/>
        </authorList>
    </citation>
    <scope>NUCLEOTIDE SEQUENCE [LARGE SCALE GENOMIC DNA]</scope>
    <source>
        <strain evidence="1 2">CM1</strain>
    </source>
</reference>
<name>A0A0G3CJJ7_METBA</name>
<protein>
    <submittedName>
        <fullName evidence="1">Uncharacterized protein</fullName>
    </submittedName>
</protein>
<gene>
    <name evidence="1" type="ORF">MCM1_2275</name>
</gene>
<dbReference type="PATRIC" id="fig|796385.3.peg.2801"/>
<dbReference type="Proteomes" id="UP000035331">
    <property type="component" value="Chromosome"/>
</dbReference>
<evidence type="ECO:0000313" key="1">
    <source>
        <dbReference type="EMBL" id="AKJ39292.1"/>
    </source>
</evidence>
<dbReference type="AlphaFoldDB" id="A0A0G3CJJ7"/>